<feature type="chain" id="PRO_5025046184" evidence="1">
    <location>
        <begin position="21"/>
        <end position="94"/>
    </location>
</feature>
<dbReference type="Proteomes" id="UP000325811">
    <property type="component" value="Plasmid pI"/>
</dbReference>
<evidence type="ECO:0000313" key="2">
    <source>
        <dbReference type="EMBL" id="VVD31076.1"/>
    </source>
</evidence>
<keyword evidence="3" id="KW-1185">Reference proteome</keyword>
<gene>
    <name evidence="2" type="ORF">PDMSB3_0240</name>
</gene>
<evidence type="ECO:0000313" key="3">
    <source>
        <dbReference type="Proteomes" id="UP000325811"/>
    </source>
</evidence>
<dbReference type="NCBIfam" id="NF038368">
    <property type="entry name" value="P2_Rz1"/>
    <property type="match status" value="1"/>
</dbReference>
<dbReference type="EMBL" id="LR699555">
    <property type="protein sequence ID" value="VVD31076.1"/>
    <property type="molecule type" value="Genomic_DNA"/>
</dbReference>
<accession>A0A5Q4ZI93</accession>
<protein>
    <submittedName>
        <fullName evidence="2">Putative phage protein</fullName>
    </submittedName>
</protein>
<dbReference type="KEGG" id="pdio:PDMSB3_0240.2"/>
<feature type="signal peptide" evidence="1">
    <location>
        <begin position="1"/>
        <end position="20"/>
    </location>
</feature>
<name>A0A5Q4ZI93_9BURK</name>
<dbReference type="AlphaFoldDB" id="A0A5Q4ZI93"/>
<sequence>MKTTSYAHGLTALCLTMLYACTTAPRSPEPTNTILQCAPVARCTLPAMTPRTNDELRRTLDVTEAAWGECAARVDMIVTCQARGLPVADEAGHE</sequence>
<keyword evidence="1" id="KW-0732">Signal</keyword>
<proteinExistence type="predicted"/>
<dbReference type="PROSITE" id="PS51257">
    <property type="entry name" value="PROKAR_LIPOPROTEIN"/>
    <property type="match status" value="1"/>
</dbReference>
<evidence type="ECO:0000256" key="1">
    <source>
        <dbReference type="SAM" id="SignalP"/>
    </source>
</evidence>
<geneLocation type="plasmid" evidence="2 3">
    <name>pI</name>
</geneLocation>
<dbReference type="Pfam" id="PF23793">
    <property type="entry name" value="LysC"/>
    <property type="match status" value="1"/>
</dbReference>
<dbReference type="InterPro" id="IPR047737">
    <property type="entry name" value="LysC"/>
</dbReference>
<reference evidence="2 3" key="1">
    <citation type="submission" date="2019-08" db="EMBL/GenBank/DDBJ databases">
        <authorList>
            <person name="Herpell B J."/>
        </authorList>
    </citation>
    <scope>NUCLEOTIDE SEQUENCE [LARGE SCALE GENOMIC DNA]</scope>
    <source>
        <strain evidence="3">Msb3</strain>
        <plasmid evidence="2 3">pI</plasmid>
    </source>
</reference>
<dbReference type="InterPro" id="IPR058979">
    <property type="entry name" value="LysC-like"/>
</dbReference>
<organism evidence="2 3">
    <name type="scientific">Paraburkholderia dioscoreae</name>
    <dbReference type="NCBI Taxonomy" id="2604047"/>
    <lineage>
        <taxon>Bacteria</taxon>
        <taxon>Pseudomonadati</taxon>
        <taxon>Pseudomonadota</taxon>
        <taxon>Betaproteobacteria</taxon>
        <taxon>Burkholderiales</taxon>
        <taxon>Burkholderiaceae</taxon>
        <taxon>Paraburkholderia</taxon>
    </lineage>
</organism>
<keyword evidence="2" id="KW-0614">Plasmid</keyword>